<dbReference type="InterPro" id="IPR029062">
    <property type="entry name" value="Class_I_gatase-like"/>
</dbReference>
<organism evidence="2 3">
    <name type="scientific">Shimia haliotis</name>
    <dbReference type="NCBI Taxonomy" id="1280847"/>
    <lineage>
        <taxon>Bacteria</taxon>
        <taxon>Pseudomonadati</taxon>
        <taxon>Pseudomonadota</taxon>
        <taxon>Alphaproteobacteria</taxon>
        <taxon>Rhodobacterales</taxon>
        <taxon>Roseobacteraceae</taxon>
    </lineage>
</organism>
<dbReference type="PANTHER" id="PTHR43130:SF15">
    <property type="entry name" value="THIJ_PFPI FAMILY PROTEIN (AFU_ORTHOLOGUE AFUA_5G14240)"/>
    <property type="match status" value="1"/>
</dbReference>
<evidence type="ECO:0000313" key="2">
    <source>
        <dbReference type="EMBL" id="SFL03069.1"/>
    </source>
</evidence>
<dbReference type="CDD" id="cd03139">
    <property type="entry name" value="GATase1_PfpI_2"/>
    <property type="match status" value="1"/>
</dbReference>
<dbReference type="SUPFAM" id="SSF52317">
    <property type="entry name" value="Class I glutamine amidotransferase-like"/>
    <property type="match status" value="1"/>
</dbReference>
<dbReference type="STRING" id="1280847.SAMN04488036_104169"/>
<dbReference type="AlphaFoldDB" id="A0A1I4ECZ9"/>
<dbReference type="Gene3D" id="3.40.50.880">
    <property type="match status" value="1"/>
</dbReference>
<dbReference type="OrthoDB" id="186587at2"/>
<dbReference type="InterPro" id="IPR002818">
    <property type="entry name" value="DJ-1/PfpI"/>
</dbReference>
<gene>
    <name evidence="2" type="ORF">SAMN04488036_104169</name>
</gene>
<keyword evidence="3" id="KW-1185">Reference proteome</keyword>
<dbReference type="EMBL" id="FOSZ01000004">
    <property type="protein sequence ID" value="SFL03069.1"/>
    <property type="molecule type" value="Genomic_DNA"/>
</dbReference>
<sequence>MQTIGAVIFEGFEMLDYFGPLEMFAMHREHFKIVAVGETGHAVASSGGPAVVPDARFDEGDTYDVLLVPGGKGTREEVENAAMLDWLQQASAKAEVVTSVCTGSALLARAGLLEGRAATTNKLAFDWVREISRTDTVDWKPKARWVKDGKFYTSSGVSAGTDMSLQVIADLLGEAAAEKAAFWAEYEANRDADNDPFAVEE</sequence>
<evidence type="ECO:0000259" key="1">
    <source>
        <dbReference type="Pfam" id="PF01965"/>
    </source>
</evidence>
<protein>
    <submittedName>
        <fullName evidence="2">DJ-1/PfpI family protein</fullName>
    </submittedName>
</protein>
<dbReference type="RefSeq" id="WP_093323834.1">
    <property type="nucleotide sequence ID" value="NZ_FOSZ01000004.1"/>
</dbReference>
<feature type="domain" description="DJ-1/PfpI" evidence="1">
    <location>
        <begin position="7"/>
        <end position="169"/>
    </location>
</feature>
<dbReference type="PANTHER" id="PTHR43130">
    <property type="entry name" value="ARAC-FAMILY TRANSCRIPTIONAL REGULATOR"/>
    <property type="match status" value="1"/>
</dbReference>
<dbReference type="InterPro" id="IPR052158">
    <property type="entry name" value="INH-QAR"/>
</dbReference>
<name>A0A1I4ECZ9_9RHOB</name>
<reference evidence="3" key="1">
    <citation type="submission" date="2016-10" db="EMBL/GenBank/DDBJ databases">
        <authorList>
            <person name="Varghese N."/>
            <person name="Submissions S."/>
        </authorList>
    </citation>
    <scope>NUCLEOTIDE SEQUENCE [LARGE SCALE GENOMIC DNA]</scope>
    <source>
        <strain evidence="3">DSM 28453</strain>
    </source>
</reference>
<evidence type="ECO:0000313" key="3">
    <source>
        <dbReference type="Proteomes" id="UP000198851"/>
    </source>
</evidence>
<proteinExistence type="predicted"/>
<accession>A0A1I4ECZ9</accession>
<dbReference type="Proteomes" id="UP000198851">
    <property type="component" value="Unassembled WGS sequence"/>
</dbReference>
<dbReference type="Pfam" id="PF01965">
    <property type="entry name" value="DJ-1_PfpI"/>
    <property type="match status" value="1"/>
</dbReference>